<dbReference type="SFLD" id="SFLDG01280">
    <property type="entry name" value="HydE/PylB-like"/>
    <property type="match status" value="1"/>
</dbReference>
<proteinExistence type="predicted"/>
<gene>
    <name evidence="8" type="ORF">SpAn4DRAFT_3242</name>
</gene>
<protein>
    <submittedName>
        <fullName evidence="8">Proline 2-methylase for pyrrolysine biosynthesis</fullName>
    </submittedName>
</protein>
<evidence type="ECO:0000313" key="9">
    <source>
        <dbReference type="Proteomes" id="UP000049855"/>
    </source>
</evidence>
<feature type="binding site" evidence="6">
    <location>
        <position position="168"/>
    </location>
    <ligand>
        <name>(3R)-3-methyl-D-ornithine</name>
        <dbReference type="ChEBI" id="CHEBI:64642"/>
    </ligand>
</feature>
<name>A0A0U1KZE1_9FIRM</name>
<comment type="cofactor">
    <cofactor evidence="5">
        <name>[4Fe-4S] cluster</name>
        <dbReference type="ChEBI" id="CHEBI:49883"/>
    </cofactor>
    <text evidence="5">Binds 1 [4Fe-4S] cluster. The cluster is coordinated with 3 cysteines and an exchangeable S-adenosyl-L-methionine.</text>
</comment>
<feature type="binding site" evidence="6">
    <location>
        <position position="170"/>
    </location>
    <ligand>
        <name>S-adenosyl-L-methionine</name>
        <dbReference type="ChEBI" id="CHEBI:59789"/>
    </ligand>
</feature>
<dbReference type="EMBL" id="CTRP01000011">
    <property type="protein sequence ID" value="CQR72782.1"/>
    <property type="molecule type" value="Genomic_DNA"/>
</dbReference>
<feature type="binding site" evidence="6">
    <location>
        <position position="189"/>
    </location>
    <ligand>
        <name>S-adenosyl-L-methionine</name>
        <dbReference type="ChEBI" id="CHEBI:59789"/>
    </ligand>
</feature>
<dbReference type="NCBIfam" id="TIGR03910">
    <property type="entry name" value="pyrrolys_PylB"/>
    <property type="match status" value="1"/>
</dbReference>
<dbReference type="InterPro" id="IPR007197">
    <property type="entry name" value="rSAM"/>
</dbReference>
<dbReference type="AlphaFoldDB" id="A0A0U1KZE1"/>
<dbReference type="GO" id="GO:0051539">
    <property type="term" value="F:4 iron, 4 sulfur cluster binding"/>
    <property type="evidence" value="ECO:0007669"/>
    <property type="project" value="UniProtKB-KW"/>
</dbReference>
<dbReference type="Pfam" id="PF04055">
    <property type="entry name" value="Radical_SAM"/>
    <property type="match status" value="1"/>
</dbReference>
<dbReference type="PIRSF" id="PIRSF004762">
    <property type="entry name" value="CHP00423"/>
    <property type="match status" value="1"/>
</dbReference>
<evidence type="ECO:0000256" key="6">
    <source>
        <dbReference type="PIRSR" id="PIRSR004762-2"/>
    </source>
</evidence>
<evidence type="ECO:0000256" key="2">
    <source>
        <dbReference type="ARBA" id="ARBA00022723"/>
    </source>
</evidence>
<dbReference type="CDD" id="cd01335">
    <property type="entry name" value="Radical_SAM"/>
    <property type="match status" value="1"/>
</dbReference>
<feature type="binding site" evidence="5">
    <location>
        <position position="69"/>
    </location>
    <ligand>
        <name>[4Fe-4S] cluster</name>
        <dbReference type="ChEBI" id="CHEBI:49883"/>
        <note>4Fe-4S-S-AdoMet</note>
    </ligand>
</feature>
<dbReference type="GO" id="GO:0071524">
    <property type="term" value="P:pyrrolysine biosynthetic process"/>
    <property type="evidence" value="ECO:0007669"/>
    <property type="project" value="InterPro"/>
</dbReference>
<evidence type="ECO:0000256" key="1">
    <source>
        <dbReference type="ARBA" id="ARBA00022691"/>
    </source>
</evidence>
<dbReference type="SUPFAM" id="SSF102114">
    <property type="entry name" value="Radical SAM enzymes"/>
    <property type="match status" value="1"/>
</dbReference>
<evidence type="ECO:0000256" key="4">
    <source>
        <dbReference type="ARBA" id="ARBA00023014"/>
    </source>
</evidence>
<sequence>MKQLDTILDKAVQHSAITTQDMLYLLQLTQPADRDQLYRAARQRRQLIFDNKVFLYGFVYFSTYCRNDCTFCYYRKSNSHCQRYRKTSREIVDIAGALGQSGVHLIDLTMGEDPQYLSNNQSGHQQLIEVVKKVKQATRLPIMISPGVVPREVLRRLQQAGAEWYACYQETHNRELYSRLRLNQEYEQRWAIKVFAKTLGMLVEEGLLVGVGDNAQDAAHSLREMNKLGADQVRTMSFVPQPGTPLYKTTAVNSIYELNVIAVMRLLFPDRLIPASLDVEGIQGLKQRLEAGANVITSIIPPDAGLAGVSQSTLDISEGYRTVRGVTPILRECGLEPATQQEYAQWLDRRLGYGLKEGMVCE</sequence>
<keyword evidence="8" id="KW-0489">Methyltransferase</keyword>
<keyword evidence="9" id="KW-1185">Reference proteome</keyword>
<feature type="binding site" evidence="6">
    <location>
        <position position="181"/>
    </location>
    <ligand>
        <name>S-adenosyl-L-methionine</name>
        <dbReference type="ChEBI" id="CHEBI:59789"/>
    </ligand>
</feature>
<dbReference type="GO" id="GO:0032259">
    <property type="term" value="P:methylation"/>
    <property type="evidence" value="ECO:0007669"/>
    <property type="project" value="UniProtKB-KW"/>
</dbReference>
<keyword evidence="4 5" id="KW-0411">Iron-sulfur</keyword>
<feature type="binding site" evidence="5">
    <location>
        <position position="72"/>
    </location>
    <ligand>
        <name>[4Fe-4S] cluster</name>
        <dbReference type="ChEBI" id="CHEBI:49883"/>
        <note>4Fe-4S-S-AdoMet</note>
    </ligand>
</feature>
<dbReference type="Proteomes" id="UP000049855">
    <property type="component" value="Unassembled WGS sequence"/>
</dbReference>
<feature type="binding site" evidence="5">
    <location>
        <position position="65"/>
    </location>
    <ligand>
        <name>[4Fe-4S] cluster</name>
        <dbReference type="ChEBI" id="CHEBI:49883"/>
        <note>4Fe-4S-S-AdoMet</note>
    </ligand>
</feature>
<feature type="binding site" evidence="6">
    <location>
        <position position="297"/>
    </location>
    <ligand>
        <name>(3R)-3-methyl-D-ornithine</name>
        <dbReference type="ChEBI" id="CHEBI:64642"/>
    </ligand>
</feature>
<keyword evidence="2" id="KW-0479">Metal-binding</keyword>
<keyword evidence="3 5" id="KW-0408">Iron</keyword>
<dbReference type="SFLD" id="SFLDF00349">
    <property type="entry name" value="3-methylornithine_synthase_(Py"/>
    <property type="match status" value="1"/>
</dbReference>
<dbReference type="SFLD" id="SFLDS00029">
    <property type="entry name" value="Radical_SAM"/>
    <property type="match status" value="1"/>
</dbReference>
<accession>A0A0U1KZE1</accession>
<dbReference type="InterPro" id="IPR006638">
    <property type="entry name" value="Elp3/MiaA/NifB-like_rSAM"/>
</dbReference>
<organism evidence="8 9">
    <name type="scientific">Sporomusa ovata</name>
    <dbReference type="NCBI Taxonomy" id="2378"/>
    <lineage>
        <taxon>Bacteria</taxon>
        <taxon>Bacillati</taxon>
        <taxon>Bacillota</taxon>
        <taxon>Negativicutes</taxon>
        <taxon>Selenomonadales</taxon>
        <taxon>Sporomusaceae</taxon>
        <taxon>Sporomusa</taxon>
    </lineage>
</organism>
<evidence type="ECO:0000256" key="3">
    <source>
        <dbReference type="ARBA" id="ARBA00023004"/>
    </source>
</evidence>
<dbReference type="SFLD" id="SFLDG01060">
    <property type="entry name" value="BATS_domain_containing"/>
    <property type="match status" value="1"/>
</dbReference>
<dbReference type="PANTHER" id="PTHR43726">
    <property type="entry name" value="3-METHYLORNITHINE SYNTHASE"/>
    <property type="match status" value="1"/>
</dbReference>
<dbReference type="InterPro" id="IPR034422">
    <property type="entry name" value="HydE/PylB-like"/>
</dbReference>
<feature type="binding site" evidence="6">
    <location>
        <position position="145"/>
    </location>
    <ligand>
        <name>(3R)-3-methyl-D-ornithine</name>
        <dbReference type="ChEBI" id="CHEBI:64642"/>
    </ligand>
</feature>
<dbReference type="PROSITE" id="PS51918">
    <property type="entry name" value="RADICAL_SAM"/>
    <property type="match status" value="1"/>
</dbReference>
<feature type="binding site" evidence="6">
    <location>
        <position position="298"/>
    </location>
    <ligand>
        <name>(3R)-3-methyl-D-ornithine</name>
        <dbReference type="ChEBI" id="CHEBI:64642"/>
    </ligand>
</feature>
<evidence type="ECO:0000259" key="7">
    <source>
        <dbReference type="PROSITE" id="PS51918"/>
    </source>
</evidence>
<feature type="binding site" evidence="6">
    <location>
        <position position="234"/>
    </location>
    <ligand>
        <name>(3R)-3-methyl-D-ornithine</name>
        <dbReference type="ChEBI" id="CHEBI:64642"/>
    </ligand>
</feature>
<keyword evidence="8" id="KW-0808">Transferase</keyword>
<dbReference type="Gene3D" id="3.20.20.70">
    <property type="entry name" value="Aldolase class I"/>
    <property type="match status" value="1"/>
</dbReference>
<feature type="binding site" evidence="6">
    <location>
        <position position="71"/>
    </location>
    <ligand>
        <name>S-adenosyl-L-methionine</name>
        <dbReference type="ChEBI" id="CHEBI:59789"/>
    </ligand>
</feature>
<reference evidence="9" key="1">
    <citation type="submission" date="2015-03" db="EMBL/GenBank/DDBJ databases">
        <authorList>
            <person name="Nijsse Bart"/>
        </authorList>
    </citation>
    <scope>NUCLEOTIDE SEQUENCE [LARGE SCALE GENOMIC DNA]</scope>
</reference>
<dbReference type="RefSeq" id="WP_021168469.1">
    <property type="nucleotide sequence ID" value="NZ_CTRP01000011.1"/>
</dbReference>
<dbReference type="InterPro" id="IPR013785">
    <property type="entry name" value="Aldolase_TIM"/>
</dbReference>
<dbReference type="InterPro" id="IPR058240">
    <property type="entry name" value="rSAM_sf"/>
</dbReference>
<keyword evidence="5" id="KW-0004">4Fe-4S</keyword>
<evidence type="ECO:0000256" key="5">
    <source>
        <dbReference type="PIRSR" id="PIRSR004762-1"/>
    </source>
</evidence>
<dbReference type="InterPro" id="IPR023891">
    <property type="entry name" value="Pyrrolys_PylB"/>
</dbReference>
<feature type="binding site" evidence="6">
    <location>
        <position position="276"/>
    </location>
    <ligand>
        <name>(3R)-3-methyl-D-ornithine</name>
        <dbReference type="ChEBI" id="CHEBI:64642"/>
    </ligand>
</feature>
<feature type="domain" description="Radical SAM core" evidence="7">
    <location>
        <begin position="51"/>
        <end position="278"/>
    </location>
</feature>
<dbReference type="GO" id="GO:0008168">
    <property type="term" value="F:methyltransferase activity"/>
    <property type="evidence" value="ECO:0007669"/>
    <property type="project" value="UniProtKB-KW"/>
</dbReference>
<evidence type="ECO:0000313" key="8">
    <source>
        <dbReference type="EMBL" id="CQR72782.1"/>
    </source>
</evidence>
<dbReference type="PANTHER" id="PTHR43726:SF1">
    <property type="entry name" value="BIOTIN SYNTHASE"/>
    <property type="match status" value="1"/>
</dbReference>
<dbReference type="SMART" id="SM00729">
    <property type="entry name" value="Elp3"/>
    <property type="match status" value="1"/>
</dbReference>
<dbReference type="GO" id="GO:0046872">
    <property type="term" value="F:metal ion binding"/>
    <property type="evidence" value="ECO:0007669"/>
    <property type="project" value="UniProtKB-KW"/>
</dbReference>
<keyword evidence="1 5" id="KW-0949">S-adenosyl-L-methionine</keyword>
<feature type="binding site" evidence="6">
    <location>
        <position position="107"/>
    </location>
    <ligand>
        <name>(3R)-3-methyl-D-ornithine</name>
        <dbReference type="ChEBI" id="CHEBI:64642"/>
    </ligand>
</feature>